<dbReference type="PROSITE" id="PS01209">
    <property type="entry name" value="LDLRA_1"/>
    <property type="match status" value="1"/>
</dbReference>
<comment type="caution">
    <text evidence="2">Lacks conserved residue(s) required for the propagation of feature annotation.</text>
</comment>
<dbReference type="InterPro" id="IPR023415">
    <property type="entry name" value="LDLR_class-A_CS"/>
</dbReference>
<dbReference type="OMA" id="WICDETE"/>
<dbReference type="PANTHER" id="PTHR20967:SF0">
    <property type="entry name" value="PROHORMONE-4"/>
    <property type="match status" value="1"/>
</dbReference>
<dbReference type="SMART" id="SM00192">
    <property type="entry name" value="LDLa"/>
    <property type="match status" value="4"/>
</dbReference>
<evidence type="ECO:0000256" key="3">
    <source>
        <dbReference type="SAM" id="MobiDB-lite"/>
    </source>
</evidence>
<dbReference type="OrthoDB" id="9990982at2759"/>
<feature type="disulfide bond" evidence="2">
    <location>
        <begin position="18"/>
        <end position="33"/>
    </location>
</feature>
<dbReference type="Gene3D" id="4.10.400.10">
    <property type="entry name" value="Low-density Lipoprotein Receptor"/>
    <property type="match status" value="3"/>
</dbReference>
<feature type="disulfide bond" evidence="2">
    <location>
        <begin position="106"/>
        <end position="121"/>
    </location>
</feature>
<feature type="region of interest" description="Disordered" evidence="3">
    <location>
        <begin position="179"/>
        <end position="221"/>
    </location>
</feature>
<dbReference type="CDD" id="cd00112">
    <property type="entry name" value="LDLa"/>
    <property type="match status" value="2"/>
</dbReference>
<reference evidence="5" key="2">
    <citation type="submission" date="2025-08" db="UniProtKB">
        <authorList>
            <consortium name="RefSeq"/>
        </authorList>
    </citation>
    <scope>IDENTIFICATION</scope>
    <source>
        <strain evidence="5">S238N-H82</strain>
        <tissue evidence="5">Testes</tissue>
    </source>
</reference>
<dbReference type="InterPro" id="IPR036055">
    <property type="entry name" value="LDL_receptor-like_sf"/>
</dbReference>
<dbReference type="PANTHER" id="PTHR20967">
    <property type="entry name" value="PROHORMONE-4"/>
    <property type="match status" value="1"/>
</dbReference>
<name>A0A9J7LKV1_BRAFL</name>
<dbReference type="RefSeq" id="XP_035684697.1">
    <property type="nucleotide sequence ID" value="XM_035828804.1"/>
</dbReference>
<dbReference type="InterPro" id="IPR002172">
    <property type="entry name" value="LDrepeatLR_classA_rpt"/>
</dbReference>
<accession>A0A9J7LKV1</accession>
<dbReference type="PROSITE" id="PS50068">
    <property type="entry name" value="LDLRA_2"/>
    <property type="match status" value="3"/>
</dbReference>
<feature type="disulfide bond" evidence="2">
    <location>
        <begin position="162"/>
        <end position="177"/>
    </location>
</feature>
<evidence type="ECO:0000313" key="4">
    <source>
        <dbReference type="Proteomes" id="UP000001554"/>
    </source>
</evidence>
<evidence type="ECO:0000256" key="2">
    <source>
        <dbReference type="PROSITE-ProRule" id="PRU00124"/>
    </source>
</evidence>
<proteinExistence type="predicted"/>
<dbReference type="KEGG" id="bfo:118421491"/>
<dbReference type="AlphaFoldDB" id="A0A9J7LKV1"/>
<sequence length="244" mass="26370">MECQSFLGDPCVSYLWICDETEDCLDGVDEQSCVQGVPKHCFFTCRNDVTCLPTRQLGDGHQDCPDGEDERISDIEDALRRRWGSCSNNCSSVHGNASCVPDAFSCDGDADCLEKEDEQDCEIDASDETEQDTDRGTELCSTFTCHFAGIADPICLPSHQICDGYPDCALGEDEQGCGHADGLSTQTTNNQEPHDGPTAEPTAQGSFEDQTAEGSNENHGSKGHAMGWMVAAAMGGQILYRLAF</sequence>
<evidence type="ECO:0000313" key="5">
    <source>
        <dbReference type="RefSeq" id="XP_035684697.1"/>
    </source>
</evidence>
<dbReference type="PRINTS" id="PR00261">
    <property type="entry name" value="LDLRECEPTOR"/>
</dbReference>
<dbReference type="Gene3D" id="4.10.1220.10">
    <property type="entry name" value="EGF-type module"/>
    <property type="match status" value="1"/>
</dbReference>
<feature type="compositionally biased region" description="Polar residues" evidence="3">
    <location>
        <begin position="201"/>
        <end position="218"/>
    </location>
</feature>
<protein>
    <submittedName>
        <fullName evidence="5">Very low-density lipoprotein receptor-like</fullName>
    </submittedName>
</protein>
<organism evidence="4 5">
    <name type="scientific">Branchiostoma floridae</name>
    <name type="common">Florida lancelet</name>
    <name type="synonym">Amphioxus</name>
    <dbReference type="NCBI Taxonomy" id="7739"/>
    <lineage>
        <taxon>Eukaryota</taxon>
        <taxon>Metazoa</taxon>
        <taxon>Chordata</taxon>
        <taxon>Cephalochordata</taxon>
        <taxon>Leptocardii</taxon>
        <taxon>Amphioxiformes</taxon>
        <taxon>Branchiostomatidae</taxon>
        <taxon>Branchiostoma</taxon>
    </lineage>
</organism>
<dbReference type="GeneID" id="118421491"/>
<gene>
    <name evidence="5" type="primary">LOC118421491</name>
</gene>
<dbReference type="Proteomes" id="UP000001554">
    <property type="component" value="Chromosome 8"/>
</dbReference>
<dbReference type="InterPro" id="IPR053103">
    <property type="entry name" value="IDLSRF-like_peptide"/>
</dbReference>
<keyword evidence="4" id="KW-1185">Reference proteome</keyword>
<dbReference type="SUPFAM" id="SSF57424">
    <property type="entry name" value="LDL receptor-like module"/>
    <property type="match status" value="3"/>
</dbReference>
<keyword evidence="1 2" id="KW-1015">Disulfide bond</keyword>
<evidence type="ECO:0000256" key="1">
    <source>
        <dbReference type="ARBA" id="ARBA00023157"/>
    </source>
</evidence>
<reference evidence="4" key="1">
    <citation type="journal article" date="2020" name="Nat. Ecol. Evol.">
        <title>Deeply conserved synteny resolves early events in vertebrate evolution.</title>
        <authorList>
            <person name="Simakov O."/>
            <person name="Marletaz F."/>
            <person name="Yue J.X."/>
            <person name="O'Connell B."/>
            <person name="Jenkins J."/>
            <person name="Brandt A."/>
            <person name="Calef R."/>
            <person name="Tung C.H."/>
            <person name="Huang T.K."/>
            <person name="Schmutz J."/>
            <person name="Satoh N."/>
            <person name="Yu J.K."/>
            <person name="Putnam N.H."/>
            <person name="Green R.E."/>
            <person name="Rokhsar D.S."/>
        </authorList>
    </citation>
    <scope>NUCLEOTIDE SEQUENCE [LARGE SCALE GENOMIC DNA]</scope>
    <source>
        <strain evidence="4">S238N-H82</strain>
    </source>
</reference>